<organism evidence="2 3">
    <name type="scientific">Lentilactobacillus diolivorans DSM 14421</name>
    <dbReference type="NCBI Taxonomy" id="1423739"/>
    <lineage>
        <taxon>Bacteria</taxon>
        <taxon>Bacillati</taxon>
        <taxon>Bacillota</taxon>
        <taxon>Bacilli</taxon>
        <taxon>Lactobacillales</taxon>
        <taxon>Lactobacillaceae</taxon>
        <taxon>Lentilactobacillus</taxon>
    </lineage>
</organism>
<gene>
    <name evidence="2" type="ORF">FC85_GL001367</name>
</gene>
<keyword evidence="1" id="KW-1133">Transmembrane helix</keyword>
<evidence type="ECO:0000256" key="1">
    <source>
        <dbReference type="SAM" id="Phobius"/>
    </source>
</evidence>
<protein>
    <submittedName>
        <fullName evidence="2">Uncharacterized protein</fullName>
    </submittedName>
</protein>
<dbReference type="RefSeq" id="WP_057865790.1">
    <property type="nucleotide sequence ID" value="NZ_AZEY01000098.1"/>
</dbReference>
<feature type="transmembrane region" description="Helical" evidence="1">
    <location>
        <begin position="100"/>
        <end position="116"/>
    </location>
</feature>
<dbReference type="AlphaFoldDB" id="A0A0R1SDQ8"/>
<keyword evidence="1" id="KW-0812">Transmembrane</keyword>
<dbReference type="STRING" id="1423739.FC85_GL001367"/>
<name>A0A0R1SDQ8_9LACO</name>
<evidence type="ECO:0000313" key="3">
    <source>
        <dbReference type="Proteomes" id="UP000052013"/>
    </source>
</evidence>
<dbReference type="Proteomes" id="UP000052013">
    <property type="component" value="Unassembled WGS sequence"/>
</dbReference>
<evidence type="ECO:0000313" key="2">
    <source>
        <dbReference type="EMBL" id="KRL64099.1"/>
    </source>
</evidence>
<sequence>MDKKQQTALTQFVSQLSKKQLQDFAVSAAQITPSLYYELTAQSGKLDFKAEFNDIKQTIKTTIKKHVNDEGLWSNSTVIVVNELLLADLQRFTRRGQQGYYAYAFHGILFVLLNAGKIQSTILPFDDTFKTTINTALKKLTALVQQIKDQVNASTKQNMIQETLKIFNRKIWDGKEKTRYKIISSIIPLIPESMLTIVTQTMTNSIARISDGGYDGYIGNDLPDAQAMEIIIKARLKHHFGRIDQARALLDKNLDDSNVRLERVKFALNDKDYQLAAKLCQEGDWRNMSWKDIWQKQLIQIYSTTHQDQDLEKILRRRLLTNNTDAYQPLKQLYIRQNKWQRIRSDLLKDCQQQLTTENNAFVLNIEHEYAKLLAVIADTSYLIYQYTPVLYQQFPEEISQSYYDYLIINDHYANKAAYKRVGDKLIYFAKVANPHQALTWISWLQKKYPYRSAMQEQLMSTRDNIQEIIEEAKQTPS</sequence>
<keyword evidence="1" id="KW-0472">Membrane</keyword>
<reference evidence="2 3" key="1">
    <citation type="journal article" date="2015" name="Genome Announc.">
        <title>Expanding the biotechnology potential of lactobacilli through comparative genomics of 213 strains and associated genera.</title>
        <authorList>
            <person name="Sun Z."/>
            <person name="Harris H.M."/>
            <person name="McCann A."/>
            <person name="Guo C."/>
            <person name="Argimon S."/>
            <person name="Zhang W."/>
            <person name="Yang X."/>
            <person name="Jeffery I.B."/>
            <person name="Cooney J.C."/>
            <person name="Kagawa T.F."/>
            <person name="Liu W."/>
            <person name="Song Y."/>
            <person name="Salvetti E."/>
            <person name="Wrobel A."/>
            <person name="Rasinkangas P."/>
            <person name="Parkhill J."/>
            <person name="Rea M.C."/>
            <person name="O'Sullivan O."/>
            <person name="Ritari J."/>
            <person name="Douillard F.P."/>
            <person name="Paul Ross R."/>
            <person name="Yang R."/>
            <person name="Briner A.E."/>
            <person name="Felis G.E."/>
            <person name="de Vos W.M."/>
            <person name="Barrangou R."/>
            <person name="Klaenhammer T.R."/>
            <person name="Caufield P.W."/>
            <person name="Cui Y."/>
            <person name="Zhang H."/>
            <person name="O'Toole P.W."/>
        </authorList>
    </citation>
    <scope>NUCLEOTIDE SEQUENCE [LARGE SCALE GENOMIC DNA]</scope>
    <source>
        <strain evidence="2 3">DSM 14421</strain>
    </source>
</reference>
<comment type="caution">
    <text evidence="2">The sequence shown here is derived from an EMBL/GenBank/DDBJ whole genome shotgun (WGS) entry which is preliminary data.</text>
</comment>
<dbReference type="PATRIC" id="fig|1423739.3.peg.1431"/>
<accession>A0A0R1SDQ8</accession>
<proteinExistence type="predicted"/>
<dbReference type="EMBL" id="AZEY01000098">
    <property type="protein sequence ID" value="KRL64099.1"/>
    <property type="molecule type" value="Genomic_DNA"/>
</dbReference>